<accession>A0A3G6M3L0</accession>
<evidence type="ECO:0000313" key="6">
    <source>
        <dbReference type="Proteomes" id="UP000273270"/>
    </source>
</evidence>
<dbReference type="InterPro" id="IPR016035">
    <property type="entry name" value="Acyl_Trfase/lysoPLipase"/>
</dbReference>
<dbReference type="AlphaFoldDB" id="A0A3G6M3L0"/>
<feature type="short sequence motif" description="GXSXG" evidence="2">
    <location>
        <begin position="98"/>
        <end position="102"/>
    </location>
</feature>
<feature type="transmembrane region" description="Helical" evidence="3">
    <location>
        <begin position="184"/>
        <end position="207"/>
    </location>
</feature>
<evidence type="ECO:0000256" key="1">
    <source>
        <dbReference type="ARBA" id="ARBA00023098"/>
    </source>
</evidence>
<feature type="domain" description="PNPLA" evidence="4">
    <location>
        <begin position="67"/>
        <end position="556"/>
    </location>
</feature>
<gene>
    <name evidence="5" type="ORF">EG346_18915</name>
</gene>
<evidence type="ECO:0000259" key="4">
    <source>
        <dbReference type="PROSITE" id="PS51635"/>
    </source>
</evidence>
<dbReference type="InterPro" id="IPR002641">
    <property type="entry name" value="PNPLA_dom"/>
</dbReference>
<dbReference type="SUPFAM" id="SSF52151">
    <property type="entry name" value="FabD/lysophospholipase-like"/>
    <property type="match status" value="2"/>
</dbReference>
<dbReference type="InterPro" id="IPR052580">
    <property type="entry name" value="Lipid_Hydrolase"/>
</dbReference>
<keyword evidence="2" id="KW-0378">Hydrolase</keyword>
<dbReference type="GO" id="GO:0016787">
    <property type="term" value="F:hydrolase activity"/>
    <property type="evidence" value="ECO:0007669"/>
    <property type="project" value="UniProtKB-UniRule"/>
</dbReference>
<sequence>MIMEEELKVEQFTGAVAHLVAHLKTLYKHKPLKVSDVIDDIDWNDPAKEKLLEKYNISKEPRQYVDLIQEGGGVHGIALAGYTYILEKMGISFLNSAGTSAGAINTMMLNCVYSQRDAIMMGENQEFIDRYYETRSEKILEYLSKKDLTELVDGHPSWRSLILRIFSKRERKPILDKIQWKAKISAYSFAFFLITMIVAAIGVGILSGEIARWQIWIHRLLIISVIGFVISLYLIIKNLMVLRLLYFHSEKMGINPGDNFKEWIKTLMEENKIISVADLKNKMLRENDLYRCEYPKQNQDFDISLSSSGEKNEGNEKLLNITKDINDSKLKMASGSPEEEVVESARQKNEDLINWENLKMFLIDEDIKKTIDSYLKVKNFYTEEQDFVDALLDQIIIDIKYFNQVSWQDLKTINDQLIDKNLIPINANEKLIERIIGELFKNTYAIVNAEGHRFPQQLVVVAADITNQIKVEFPGMHEFYWGNDESISPAEYVRASMSIPFFFKPYKVTMSNTQLININNTWKVKLGAYKNFIQSNNEVLFVDGGALSNFPINVFYSNTHSIPTRPTFGIKLEYDNDDLYKLIDNEAKLALSMISTMRYFYDRDFLIRNSNFKKTVRSVDTGSISWLNFNPSDSEKIELFYRGALAAAIFLSGKNLTFEEKNKLMQKAHKDFGITDFRTEDFIYPDIFFNWESYKKERGIAEIYKNLSPKMKEKSSFTH</sequence>
<dbReference type="KEGG" id="ccau:EG346_18915"/>
<feature type="short sequence motif" description="DGA/G" evidence="2">
    <location>
        <begin position="543"/>
        <end position="545"/>
    </location>
</feature>
<evidence type="ECO:0000256" key="2">
    <source>
        <dbReference type="PROSITE-ProRule" id="PRU01161"/>
    </source>
</evidence>
<organism evidence="5 6">
    <name type="scientific">Chryseobacterium carnipullorum</name>
    <dbReference type="NCBI Taxonomy" id="1124835"/>
    <lineage>
        <taxon>Bacteria</taxon>
        <taxon>Pseudomonadati</taxon>
        <taxon>Bacteroidota</taxon>
        <taxon>Flavobacteriia</taxon>
        <taxon>Flavobacteriales</taxon>
        <taxon>Weeksellaceae</taxon>
        <taxon>Chryseobacterium group</taxon>
        <taxon>Chryseobacterium</taxon>
    </lineage>
</organism>
<dbReference type="PANTHER" id="PTHR46394">
    <property type="entry name" value="ANNEXIN"/>
    <property type="match status" value="1"/>
</dbReference>
<keyword evidence="3" id="KW-0812">Transmembrane</keyword>
<feature type="active site" description="Nucleophile" evidence="2">
    <location>
        <position position="100"/>
    </location>
</feature>
<dbReference type="PANTHER" id="PTHR46394:SF1">
    <property type="entry name" value="PNPLA DOMAIN-CONTAINING PROTEIN"/>
    <property type="match status" value="1"/>
</dbReference>
<feature type="active site" description="Proton acceptor" evidence="2">
    <location>
        <position position="543"/>
    </location>
</feature>
<feature type="transmembrane region" description="Helical" evidence="3">
    <location>
        <begin position="213"/>
        <end position="236"/>
    </location>
</feature>
<proteinExistence type="predicted"/>
<keyword evidence="6" id="KW-1185">Reference proteome</keyword>
<feature type="short sequence motif" description="GXGXXG" evidence="2">
    <location>
        <begin position="71"/>
        <end position="76"/>
    </location>
</feature>
<protein>
    <recommendedName>
        <fullName evidence="4">PNPLA domain-containing protein</fullName>
    </recommendedName>
</protein>
<evidence type="ECO:0000256" key="3">
    <source>
        <dbReference type="SAM" id="Phobius"/>
    </source>
</evidence>
<evidence type="ECO:0000313" key="5">
    <source>
        <dbReference type="EMBL" id="AZA50122.1"/>
    </source>
</evidence>
<keyword evidence="3" id="KW-0472">Membrane</keyword>
<dbReference type="EMBL" id="CP033920">
    <property type="protein sequence ID" value="AZA50122.1"/>
    <property type="molecule type" value="Genomic_DNA"/>
</dbReference>
<dbReference type="Gene3D" id="3.40.1090.10">
    <property type="entry name" value="Cytosolic phospholipase A2 catalytic domain"/>
    <property type="match status" value="2"/>
</dbReference>
<reference evidence="6" key="1">
    <citation type="submission" date="2018-11" db="EMBL/GenBank/DDBJ databases">
        <title>Proposal to divide the Flavobacteriaceae and reorganize its genera based on Amino Acid Identity values calculated from whole genome sequences.</title>
        <authorList>
            <person name="Nicholson A.C."/>
            <person name="Gulvik C.A."/>
            <person name="Whitney A.M."/>
            <person name="Humrighouse B.W."/>
            <person name="Bell M."/>
            <person name="Holmes B."/>
            <person name="Steigerwalt A.G."/>
            <person name="Villarma A."/>
            <person name="Sheth M."/>
            <person name="Batra D."/>
            <person name="Pryor J."/>
            <person name="Bernardet J.-F."/>
            <person name="Hugo C."/>
            <person name="Kampfer P."/>
            <person name="Newman J."/>
            <person name="McQuiston J.R."/>
        </authorList>
    </citation>
    <scope>NUCLEOTIDE SEQUENCE [LARGE SCALE GENOMIC DNA]</scope>
    <source>
        <strain evidence="6">G0188</strain>
    </source>
</reference>
<dbReference type="Proteomes" id="UP000273270">
    <property type="component" value="Chromosome"/>
</dbReference>
<dbReference type="Pfam" id="PF01734">
    <property type="entry name" value="Patatin"/>
    <property type="match status" value="1"/>
</dbReference>
<name>A0A3G6M3L0_CHRCU</name>
<keyword evidence="2" id="KW-0442">Lipid degradation</keyword>
<dbReference type="GO" id="GO:0016042">
    <property type="term" value="P:lipid catabolic process"/>
    <property type="evidence" value="ECO:0007669"/>
    <property type="project" value="UniProtKB-UniRule"/>
</dbReference>
<keyword evidence="3" id="KW-1133">Transmembrane helix</keyword>
<keyword evidence="1 2" id="KW-0443">Lipid metabolism</keyword>
<dbReference type="PROSITE" id="PS51635">
    <property type="entry name" value="PNPLA"/>
    <property type="match status" value="1"/>
</dbReference>